<keyword evidence="9" id="KW-1185">Reference proteome</keyword>
<evidence type="ECO:0000259" key="7">
    <source>
        <dbReference type="PROSITE" id="PS51767"/>
    </source>
</evidence>
<dbReference type="Pfam" id="PF00026">
    <property type="entry name" value="Asp"/>
    <property type="match status" value="1"/>
</dbReference>
<accession>A0ABR1RKD0</accession>
<sequence length="485" mass="51534">MRVIETLVTGSLVAGCARAQTVQLHIAKRDARHDNPKLPVGRREAATHVGIITNEKAVGGYFTTVSIGSPAQEVTLLLDTGSSDLWVPSASACAKDNGCTFGSFDPSKSISFDKAGRRPFDIQYLDGAHTKGDYFADDLDIGGAKILNLTMALGQETDRSFGILGVGYALNEAAVAESSRSSSAYPNLPAQMFKEGLITTNAYSLWLNKQDAKGGQILFGGVDIAKYEGQMLMMDVQPDASRKALTSFIVPMTSLTATSPSGSDTLLTGEFPLPVVLDSGSTFTSLPTELAKLAWTEAGAVFDTTYAFIPCSMSNSKGSFEFGFAGPNGPKIKVPMSEMVHKIQDRGDYTFQAGRYKGQPMCWFGIQNSSSSDLFVLGDSFLRSAYVVYDLENNQIGMANTAANASETDSSIVAFPSKGAFIPGATLIKDQVTSTRIPSAFTSPAYVAKDGFRSAARPVSVRGWAQLGAIGAYTIFMLAGSALIL</sequence>
<keyword evidence="2 6" id="KW-0645">Protease</keyword>
<dbReference type="Proteomes" id="UP001396898">
    <property type="component" value="Unassembled WGS sequence"/>
</dbReference>
<keyword evidence="4 6" id="KW-0064">Aspartyl protease</keyword>
<protein>
    <submittedName>
        <fullName evidence="8">Elongation factor G- mitochondrial</fullName>
    </submittedName>
</protein>
<dbReference type="CDD" id="cd05474">
    <property type="entry name" value="SAP_like"/>
    <property type="match status" value="1"/>
</dbReference>
<dbReference type="InterPro" id="IPR033121">
    <property type="entry name" value="PEPTIDASE_A1"/>
</dbReference>
<comment type="similarity">
    <text evidence="1 6">Belongs to the peptidase A1 family.</text>
</comment>
<dbReference type="PROSITE" id="PS00141">
    <property type="entry name" value="ASP_PROTEASE"/>
    <property type="match status" value="2"/>
</dbReference>
<dbReference type="PROSITE" id="PS51767">
    <property type="entry name" value="PEPTIDASE_A1"/>
    <property type="match status" value="1"/>
</dbReference>
<keyword evidence="8" id="KW-0648">Protein biosynthesis</keyword>
<evidence type="ECO:0000256" key="3">
    <source>
        <dbReference type="ARBA" id="ARBA00022729"/>
    </source>
</evidence>
<dbReference type="PROSITE" id="PS51257">
    <property type="entry name" value="PROKAR_LIPOPROTEIN"/>
    <property type="match status" value="1"/>
</dbReference>
<proteinExistence type="inferred from homology"/>
<dbReference type="InterPro" id="IPR001461">
    <property type="entry name" value="Aspartic_peptidase_A1"/>
</dbReference>
<reference evidence="8 9" key="1">
    <citation type="submission" date="2023-01" db="EMBL/GenBank/DDBJ databases">
        <title>Analysis of 21 Apiospora genomes using comparative genomics revels a genus with tremendous synthesis potential of carbohydrate active enzymes and secondary metabolites.</title>
        <authorList>
            <person name="Sorensen T."/>
        </authorList>
    </citation>
    <scope>NUCLEOTIDE SEQUENCE [LARGE SCALE GENOMIC DNA]</scope>
    <source>
        <strain evidence="8 9">CBS 20057</strain>
    </source>
</reference>
<evidence type="ECO:0000313" key="9">
    <source>
        <dbReference type="Proteomes" id="UP001396898"/>
    </source>
</evidence>
<feature type="domain" description="Peptidase A1" evidence="7">
    <location>
        <begin position="61"/>
        <end position="399"/>
    </location>
</feature>
<evidence type="ECO:0000256" key="1">
    <source>
        <dbReference type="ARBA" id="ARBA00007447"/>
    </source>
</evidence>
<dbReference type="PRINTS" id="PR00792">
    <property type="entry name" value="PEPSIN"/>
</dbReference>
<name>A0ABR1RKD0_9PEZI</name>
<keyword evidence="8" id="KW-0251">Elongation factor</keyword>
<evidence type="ECO:0000256" key="6">
    <source>
        <dbReference type="RuleBase" id="RU000454"/>
    </source>
</evidence>
<organism evidence="8 9">
    <name type="scientific">Apiospora marii</name>
    <dbReference type="NCBI Taxonomy" id="335849"/>
    <lineage>
        <taxon>Eukaryota</taxon>
        <taxon>Fungi</taxon>
        <taxon>Dikarya</taxon>
        <taxon>Ascomycota</taxon>
        <taxon>Pezizomycotina</taxon>
        <taxon>Sordariomycetes</taxon>
        <taxon>Xylariomycetidae</taxon>
        <taxon>Amphisphaeriales</taxon>
        <taxon>Apiosporaceae</taxon>
        <taxon>Apiospora</taxon>
    </lineage>
</organism>
<dbReference type="EMBL" id="JAQQWI010000013">
    <property type="protein sequence ID" value="KAK8013633.1"/>
    <property type="molecule type" value="Genomic_DNA"/>
</dbReference>
<gene>
    <name evidence="8" type="ORF">PG991_009226</name>
</gene>
<dbReference type="SUPFAM" id="SSF50630">
    <property type="entry name" value="Acid proteases"/>
    <property type="match status" value="1"/>
</dbReference>
<dbReference type="PANTHER" id="PTHR47966:SF65">
    <property type="entry name" value="ASPARTIC-TYPE ENDOPEPTIDASE"/>
    <property type="match status" value="1"/>
</dbReference>
<dbReference type="GO" id="GO:0003746">
    <property type="term" value="F:translation elongation factor activity"/>
    <property type="evidence" value="ECO:0007669"/>
    <property type="project" value="UniProtKB-KW"/>
</dbReference>
<dbReference type="InterPro" id="IPR001969">
    <property type="entry name" value="Aspartic_peptidase_AS"/>
</dbReference>
<dbReference type="PANTHER" id="PTHR47966">
    <property type="entry name" value="BETA-SITE APP-CLEAVING ENZYME, ISOFORM A-RELATED"/>
    <property type="match status" value="1"/>
</dbReference>
<dbReference type="InterPro" id="IPR033876">
    <property type="entry name" value="SAP-like"/>
</dbReference>
<dbReference type="InterPro" id="IPR021109">
    <property type="entry name" value="Peptidase_aspartic_dom_sf"/>
</dbReference>
<evidence type="ECO:0000256" key="4">
    <source>
        <dbReference type="ARBA" id="ARBA00022750"/>
    </source>
</evidence>
<evidence type="ECO:0000256" key="2">
    <source>
        <dbReference type="ARBA" id="ARBA00022670"/>
    </source>
</evidence>
<dbReference type="Gene3D" id="2.40.70.10">
    <property type="entry name" value="Acid Proteases"/>
    <property type="match status" value="2"/>
</dbReference>
<evidence type="ECO:0000313" key="8">
    <source>
        <dbReference type="EMBL" id="KAK8013633.1"/>
    </source>
</evidence>
<comment type="caution">
    <text evidence="8">The sequence shown here is derived from an EMBL/GenBank/DDBJ whole genome shotgun (WGS) entry which is preliminary data.</text>
</comment>
<keyword evidence="5 6" id="KW-0378">Hydrolase</keyword>
<keyword evidence="3" id="KW-0732">Signal</keyword>
<evidence type="ECO:0000256" key="5">
    <source>
        <dbReference type="ARBA" id="ARBA00022801"/>
    </source>
</evidence>